<evidence type="ECO:0000256" key="4">
    <source>
        <dbReference type="ARBA" id="ARBA00022807"/>
    </source>
</evidence>
<organism evidence="6 7">
    <name type="scientific">Chitinophaga horti</name>
    <dbReference type="NCBI Taxonomy" id="2920382"/>
    <lineage>
        <taxon>Bacteria</taxon>
        <taxon>Pseudomonadati</taxon>
        <taxon>Bacteroidota</taxon>
        <taxon>Chitinophagia</taxon>
        <taxon>Chitinophagales</taxon>
        <taxon>Chitinophagaceae</taxon>
        <taxon>Chitinophaga</taxon>
    </lineage>
</organism>
<evidence type="ECO:0000313" key="7">
    <source>
        <dbReference type="Proteomes" id="UP001162741"/>
    </source>
</evidence>
<feature type="domain" description="NlpC/P60" evidence="5">
    <location>
        <begin position="127"/>
        <end position="255"/>
    </location>
</feature>
<evidence type="ECO:0000256" key="2">
    <source>
        <dbReference type="ARBA" id="ARBA00022670"/>
    </source>
</evidence>
<keyword evidence="4" id="KW-0788">Thiol protease</keyword>
<name>A0ABY6J536_9BACT</name>
<reference evidence="6" key="1">
    <citation type="submission" date="2022-10" db="EMBL/GenBank/DDBJ databases">
        <title>Chitinophaga sp. nov., isolated from soil.</title>
        <authorList>
            <person name="Jeon C.O."/>
        </authorList>
    </citation>
    <scope>NUCLEOTIDE SEQUENCE</scope>
    <source>
        <strain evidence="6">R8</strain>
    </source>
</reference>
<keyword evidence="3" id="KW-0378">Hydrolase</keyword>
<dbReference type="RefSeq" id="WP_264282573.1">
    <property type="nucleotide sequence ID" value="NZ_CP107006.1"/>
</dbReference>
<dbReference type="PANTHER" id="PTHR47053:SF1">
    <property type="entry name" value="MUREIN DD-ENDOPEPTIDASE MEPH-RELATED"/>
    <property type="match status" value="1"/>
</dbReference>
<dbReference type="Pfam" id="PF18348">
    <property type="entry name" value="SH3_16"/>
    <property type="match status" value="1"/>
</dbReference>
<evidence type="ECO:0000313" key="6">
    <source>
        <dbReference type="EMBL" id="UYQ94723.1"/>
    </source>
</evidence>
<comment type="similarity">
    <text evidence="1">Belongs to the peptidase C40 family.</text>
</comment>
<dbReference type="Gene3D" id="3.90.1720.10">
    <property type="entry name" value="endopeptidase domain like (from Nostoc punctiforme)"/>
    <property type="match status" value="1"/>
</dbReference>
<dbReference type="EMBL" id="CP107006">
    <property type="protein sequence ID" value="UYQ94723.1"/>
    <property type="molecule type" value="Genomic_DNA"/>
</dbReference>
<accession>A0ABY6J536</accession>
<evidence type="ECO:0000256" key="1">
    <source>
        <dbReference type="ARBA" id="ARBA00007074"/>
    </source>
</evidence>
<dbReference type="Pfam" id="PF00877">
    <property type="entry name" value="NLPC_P60"/>
    <property type="match status" value="1"/>
</dbReference>
<dbReference type="SUPFAM" id="SSF54001">
    <property type="entry name" value="Cysteine proteinases"/>
    <property type="match status" value="1"/>
</dbReference>
<dbReference type="InterPro" id="IPR051202">
    <property type="entry name" value="Peptidase_C40"/>
</dbReference>
<dbReference type="PROSITE" id="PS51935">
    <property type="entry name" value="NLPC_P60"/>
    <property type="match status" value="1"/>
</dbReference>
<dbReference type="Gene3D" id="2.30.30.40">
    <property type="entry name" value="SH3 Domains"/>
    <property type="match status" value="1"/>
</dbReference>
<proteinExistence type="inferred from homology"/>
<evidence type="ECO:0000259" key="5">
    <source>
        <dbReference type="PROSITE" id="PS51935"/>
    </source>
</evidence>
<sequence length="255" mass="28770">MPYAVTIVPVMPMRAEPKHRSEVISQVLFGEFVETEPVVTDGWVKVRNRYDNYEGWVTVSHVEIVEKDLFDAPARFYAPAWVNRIIFNGQPMHVPFGCEFSTNGSQVTKWGKYDLQFESPLTELPATVDPAAVLKHAPMFLNTSYLWGGKSVFGVDCSGFTQTVYRLAGIPLQRDAYQQAAQGQGVGFLQEAQPGDLAFFDNAEGRITHVGVLLNDHEIIHSAGKVRIDDIDNEGIVNRDTGERTHKLRLIRRYW</sequence>
<gene>
    <name evidence="6" type="ORF">MKQ68_06420</name>
</gene>
<dbReference type="InterPro" id="IPR038765">
    <property type="entry name" value="Papain-like_cys_pep_sf"/>
</dbReference>
<dbReference type="InterPro" id="IPR041382">
    <property type="entry name" value="SH3_16"/>
</dbReference>
<keyword evidence="2" id="KW-0645">Protease</keyword>
<dbReference type="Proteomes" id="UP001162741">
    <property type="component" value="Chromosome"/>
</dbReference>
<dbReference type="PANTHER" id="PTHR47053">
    <property type="entry name" value="MUREIN DD-ENDOPEPTIDASE MEPH-RELATED"/>
    <property type="match status" value="1"/>
</dbReference>
<dbReference type="InterPro" id="IPR000064">
    <property type="entry name" value="NLP_P60_dom"/>
</dbReference>
<keyword evidence="7" id="KW-1185">Reference proteome</keyword>
<protein>
    <submittedName>
        <fullName evidence="6">C40 family peptidase</fullName>
    </submittedName>
</protein>
<evidence type="ECO:0000256" key="3">
    <source>
        <dbReference type="ARBA" id="ARBA00022801"/>
    </source>
</evidence>